<sequence length="49" mass="5310">MEISDAVSVVRRGVPPVRLSDRQLGDAIAGEAVKINCAVFFDTCFRKDG</sequence>
<keyword evidence="2" id="KW-1185">Reference proteome</keyword>
<geneLocation type="plasmid" evidence="2">
    <name>psj05684b</name>
</geneLocation>
<protein>
    <submittedName>
        <fullName evidence="1">Uncharacterized protein</fullName>
    </submittedName>
</protein>
<dbReference type="EMBL" id="CP023068">
    <property type="protein sequence ID" value="ASY66996.1"/>
    <property type="molecule type" value="Genomic_DNA"/>
</dbReference>
<name>A0A249PMF8_9HYPH</name>
<gene>
    <name evidence="1" type="ORF">SJ05684_b60140</name>
</gene>
<reference evidence="1 2" key="1">
    <citation type="submission" date="2017-08" db="EMBL/GenBank/DDBJ databases">
        <title>Multipartite genome sequences of Sinorhizobium species nodulating soybeans.</title>
        <authorList>
            <person name="Tian C.F."/>
        </authorList>
    </citation>
    <scope>NUCLEOTIDE SEQUENCE [LARGE SCALE GENOMIC DNA]</scope>
    <source>
        <strain evidence="1 2">CCBAU 05684</strain>
        <plasmid evidence="2">psj05684b</plasmid>
    </source>
</reference>
<organism evidence="1 2">
    <name type="scientific">Sinorhizobium sojae CCBAU 05684</name>
    <dbReference type="NCBI Taxonomy" id="716928"/>
    <lineage>
        <taxon>Bacteria</taxon>
        <taxon>Pseudomonadati</taxon>
        <taxon>Pseudomonadota</taxon>
        <taxon>Alphaproteobacteria</taxon>
        <taxon>Hyphomicrobiales</taxon>
        <taxon>Rhizobiaceae</taxon>
        <taxon>Sinorhizobium/Ensifer group</taxon>
        <taxon>Sinorhizobium</taxon>
    </lineage>
</organism>
<evidence type="ECO:0000313" key="1">
    <source>
        <dbReference type="EMBL" id="ASY66996.1"/>
    </source>
</evidence>
<accession>A0A249PMF8</accession>
<dbReference type="KEGG" id="esj:SJ05684_b60140"/>
<proteinExistence type="predicted"/>
<dbReference type="Proteomes" id="UP000217211">
    <property type="component" value="Plasmid pSJ05684b"/>
</dbReference>
<evidence type="ECO:0000313" key="2">
    <source>
        <dbReference type="Proteomes" id="UP000217211"/>
    </source>
</evidence>
<dbReference type="AlphaFoldDB" id="A0A249PMF8"/>
<keyword evidence="1" id="KW-0614">Plasmid</keyword>